<dbReference type="AlphaFoldDB" id="A0A1W2TUU1"/>
<reference evidence="2" key="1">
    <citation type="submission" date="2016-03" db="EMBL/GenBank/DDBJ databases">
        <title>Draft genome sequence of Rosellinia necatrix.</title>
        <authorList>
            <person name="Kanematsu S."/>
        </authorList>
    </citation>
    <scope>NUCLEOTIDE SEQUENCE [LARGE SCALE GENOMIC DNA]</scope>
    <source>
        <strain evidence="2">W97</strain>
    </source>
</reference>
<sequence>MRGERRRARTASRMGAPLSCQAIILLRGEFADPILLTIRSPEDNVGCTGGATPNARTPKHRGLPKPRKYNGNARPRNI</sequence>
<proteinExistence type="predicted"/>
<feature type="region of interest" description="Disordered" evidence="1">
    <location>
        <begin position="42"/>
        <end position="78"/>
    </location>
</feature>
<accession>A0A1W2TUU1</accession>
<keyword evidence="3" id="KW-1185">Reference proteome</keyword>
<protein>
    <submittedName>
        <fullName evidence="2">Uncharacterized protein</fullName>
    </submittedName>
</protein>
<evidence type="ECO:0000256" key="1">
    <source>
        <dbReference type="SAM" id="MobiDB-lite"/>
    </source>
</evidence>
<evidence type="ECO:0000313" key="2">
    <source>
        <dbReference type="EMBL" id="GAP92377.2"/>
    </source>
</evidence>
<feature type="compositionally biased region" description="Basic residues" evidence="1">
    <location>
        <begin position="57"/>
        <end position="68"/>
    </location>
</feature>
<dbReference type="EMBL" id="DF977528">
    <property type="protein sequence ID" value="GAP92377.2"/>
    <property type="molecule type" value="Genomic_DNA"/>
</dbReference>
<name>A0A1W2TUU1_ROSNE</name>
<dbReference type="Proteomes" id="UP000054516">
    <property type="component" value="Unassembled WGS sequence"/>
</dbReference>
<evidence type="ECO:0000313" key="3">
    <source>
        <dbReference type="Proteomes" id="UP000054516"/>
    </source>
</evidence>
<gene>
    <name evidence="2" type="ORF">SAMD00023353_8300380</name>
</gene>
<organism evidence="2">
    <name type="scientific">Rosellinia necatrix</name>
    <name type="common">White root-rot fungus</name>
    <dbReference type="NCBI Taxonomy" id="77044"/>
    <lineage>
        <taxon>Eukaryota</taxon>
        <taxon>Fungi</taxon>
        <taxon>Dikarya</taxon>
        <taxon>Ascomycota</taxon>
        <taxon>Pezizomycotina</taxon>
        <taxon>Sordariomycetes</taxon>
        <taxon>Xylariomycetidae</taxon>
        <taxon>Xylariales</taxon>
        <taxon>Xylariaceae</taxon>
        <taxon>Rosellinia</taxon>
    </lineage>
</organism>